<organism evidence="2 3">
    <name type="scientific">Vibrio lentus</name>
    <dbReference type="NCBI Taxonomy" id="136468"/>
    <lineage>
        <taxon>Bacteria</taxon>
        <taxon>Pseudomonadati</taxon>
        <taxon>Pseudomonadota</taxon>
        <taxon>Gammaproteobacteria</taxon>
        <taxon>Vibrionales</taxon>
        <taxon>Vibrionaceae</taxon>
        <taxon>Vibrio</taxon>
    </lineage>
</organism>
<dbReference type="AlphaFoldDB" id="A0A1B9QKG2"/>
<proteinExistence type="predicted"/>
<protein>
    <recommendedName>
        <fullName evidence="1">ABM domain-containing protein</fullName>
    </recommendedName>
</protein>
<dbReference type="EMBL" id="MCSI01000137">
    <property type="protein sequence ID" value="PME61225.1"/>
    <property type="molecule type" value="Genomic_DNA"/>
</dbReference>
<sequence>MAFFSNLARCEFYAECKQKSEGILTATREEAGCLRFELYENQAKDQLILVENWADQAALEEHYVQPYITPIFEFYKTALAQEPEIHKMTNVEEDISE</sequence>
<evidence type="ECO:0000259" key="1">
    <source>
        <dbReference type="Pfam" id="PF03992"/>
    </source>
</evidence>
<gene>
    <name evidence="2" type="ORF">BCV30_11930</name>
</gene>
<reference evidence="3" key="1">
    <citation type="submission" date="2016-07" db="EMBL/GenBank/DDBJ databases">
        <title>Nontailed viruses are major unrecognized killers of bacteria in the ocean.</title>
        <authorList>
            <person name="Kauffman K."/>
            <person name="Hussain F."/>
            <person name="Yang J."/>
            <person name="Arevalo P."/>
            <person name="Brown J."/>
            <person name="Cutler M."/>
            <person name="Kelly L."/>
            <person name="Polz M.F."/>
        </authorList>
    </citation>
    <scope>NUCLEOTIDE SEQUENCE [LARGE SCALE GENOMIC DNA]</scope>
    <source>
        <strain evidence="3">10N.286.55.C1</strain>
    </source>
</reference>
<dbReference type="Proteomes" id="UP000235778">
    <property type="component" value="Unassembled WGS sequence"/>
</dbReference>
<evidence type="ECO:0000313" key="3">
    <source>
        <dbReference type="Proteomes" id="UP000235778"/>
    </source>
</evidence>
<evidence type="ECO:0000313" key="2">
    <source>
        <dbReference type="EMBL" id="PME61225.1"/>
    </source>
</evidence>
<dbReference type="Gene3D" id="3.30.70.100">
    <property type="match status" value="1"/>
</dbReference>
<dbReference type="SUPFAM" id="SSF54909">
    <property type="entry name" value="Dimeric alpha+beta barrel"/>
    <property type="match status" value="1"/>
</dbReference>
<feature type="domain" description="ABM" evidence="1">
    <location>
        <begin position="24"/>
        <end position="62"/>
    </location>
</feature>
<accession>A0A1B9QKG2</accession>
<dbReference type="Pfam" id="PF03992">
    <property type="entry name" value="ABM"/>
    <property type="match status" value="1"/>
</dbReference>
<dbReference type="InterPro" id="IPR011008">
    <property type="entry name" value="Dimeric_a/b-barrel"/>
</dbReference>
<dbReference type="RefSeq" id="WP_020477244.1">
    <property type="nucleotide sequence ID" value="NZ_MCVH02000002.1"/>
</dbReference>
<dbReference type="InterPro" id="IPR007138">
    <property type="entry name" value="ABM_dom"/>
</dbReference>
<comment type="caution">
    <text evidence="2">The sequence shown here is derived from an EMBL/GenBank/DDBJ whole genome shotgun (WGS) entry which is preliminary data.</text>
</comment>
<name>A0A1B9QKG2_9VIBR</name>